<organism evidence="2 3">
    <name type="scientific">Halocynthiibacter halioticoli</name>
    <dbReference type="NCBI Taxonomy" id="2986804"/>
    <lineage>
        <taxon>Bacteria</taxon>
        <taxon>Pseudomonadati</taxon>
        <taxon>Pseudomonadota</taxon>
        <taxon>Alphaproteobacteria</taxon>
        <taxon>Rhodobacterales</taxon>
        <taxon>Paracoccaceae</taxon>
        <taxon>Halocynthiibacter</taxon>
    </lineage>
</organism>
<dbReference type="InterPro" id="IPR004360">
    <property type="entry name" value="Glyas_Fos-R_dOase_dom"/>
</dbReference>
<evidence type="ECO:0000313" key="3">
    <source>
        <dbReference type="Proteomes" id="UP001208041"/>
    </source>
</evidence>
<evidence type="ECO:0000259" key="1">
    <source>
        <dbReference type="PROSITE" id="PS51819"/>
    </source>
</evidence>
<dbReference type="InterPro" id="IPR029068">
    <property type="entry name" value="Glyas_Bleomycin-R_OHBP_Dase"/>
</dbReference>
<proteinExistence type="predicted"/>
<name>A0AAE3LSF9_9RHOB</name>
<evidence type="ECO:0000313" key="2">
    <source>
        <dbReference type="EMBL" id="MCV6823391.1"/>
    </source>
</evidence>
<feature type="domain" description="VOC" evidence="1">
    <location>
        <begin position="8"/>
        <end position="123"/>
    </location>
</feature>
<dbReference type="PANTHER" id="PTHR33993">
    <property type="entry name" value="GLYOXALASE-RELATED"/>
    <property type="match status" value="1"/>
</dbReference>
<sequence length="125" mass="13279">MSDTVTNALVWCEIPVTDLNKGVKFYSAVFNTKLEPTEFDGGEIAFFPHEGDTDSSGHIYVGKPAEKGTGGTIHLNAPDNLEATVARAFDAGGEIVGEPVTIPSGRFQYMLDPDGNSIGIFELAA</sequence>
<dbReference type="PANTHER" id="PTHR33993:SF2">
    <property type="entry name" value="VOC DOMAIN-CONTAINING PROTEIN"/>
    <property type="match status" value="1"/>
</dbReference>
<dbReference type="CDD" id="cd07247">
    <property type="entry name" value="SgaA_N_like"/>
    <property type="match status" value="1"/>
</dbReference>
<accession>A0AAE3LSF9</accession>
<gene>
    <name evidence="2" type="ORF">OH136_02385</name>
</gene>
<dbReference type="Pfam" id="PF00903">
    <property type="entry name" value="Glyoxalase"/>
    <property type="match status" value="1"/>
</dbReference>
<dbReference type="PROSITE" id="PS51819">
    <property type="entry name" value="VOC"/>
    <property type="match status" value="1"/>
</dbReference>
<dbReference type="Proteomes" id="UP001208041">
    <property type="component" value="Unassembled WGS sequence"/>
</dbReference>
<dbReference type="AlphaFoldDB" id="A0AAE3LSF9"/>
<dbReference type="RefSeq" id="WP_263952237.1">
    <property type="nucleotide sequence ID" value="NZ_JAOYFC010000001.1"/>
</dbReference>
<dbReference type="SUPFAM" id="SSF54593">
    <property type="entry name" value="Glyoxalase/Bleomycin resistance protein/Dihydroxybiphenyl dioxygenase"/>
    <property type="match status" value="1"/>
</dbReference>
<protein>
    <submittedName>
        <fullName evidence="2">VOC family protein</fullName>
    </submittedName>
</protein>
<comment type="caution">
    <text evidence="2">The sequence shown here is derived from an EMBL/GenBank/DDBJ whole genome shotgun (WGS) entry which is preliminary data.</text>
</comment>
<keyword evidence="3" id="KW-1185">Reference proteome</keyword>
<dbReference type="Gene3D" id="3.10.180.10">
    <property type="entry name" value="2,3-Dihydroxybiphenyl 1,2-Dioxygenase, domain 1"/>
    <property type="match status" value="1"/>
</dbReference>
<reference evidence="2" key="1">
    <citation type="submission" date="2022-10" db="EMBL/GenBank/DDBJ databases">
        <authorList>
            <person name="Yue Y."/>
        </authorList>
    </citation>
    <scope>NUCLEOTIDE SEQUENCE</scope>
    <source>
        <strain evidence="2">Z654</strain>
    </source>
</reference>
<dbReference type="EMBL" id="JAOYFC010000001">
    <property type="protein sequence ID" value="MCV6823391.1"/>
    <property type="molecule type" value="Genomic_DNA"/>
</dbReference>
<dbReference type="InterPro" id="IPR052164">
    <property type="entry name" value="Anthracycline_SecMetBiosynth"/>
</dbReference>
<dbReference type="InterPro" id="IPR037523">
    <property type="entry name" value="VOC_core"/>
</dbReference>